<dbReference type="KEGG" id="acry:AC20117_16385"/>
<dbReference type="Pfam" id="PF07332">
    <property type="entry name" value="Phage_holin_3_6"/>
    <property type="match status" value="1"/>
</dbReference>
<evidence type="ECO:0000256" key="2">
    <source>
        <dbReference type="SAM" id="Phobius"/>
    </source>
</evidence>
<feature type="region of interest" description="Disordered" evidence="1">
    <location>
        <begin position="227"/>
        <end position="248"/>
    </location>
</feature>
<keyword evidence="2" id="KW-0812">Transmembrane</keyword>
<feature type="transmembrane region" description="Helical" evidence="2">
    <location>
        <begin position="53"/>
        <end position="81"/>
    </location>
</feature>
<name>A0A1H1H6X5_9MICC</name>
<accession>A0A1H1H6X5</accession>
<dbReference type="InterPro" id="IPR009937">
    <property type="entry name" value="Phage_holin_3_6"/>
</dbReference>
<dbReference type="OrthoDB" id="4943943at2"/>
<evidence type="ECO:0000256" key="1">
    <source>
        <dbReference type="SAM" id="MobiDB-lite"/>
    </source>
</evidence>
<organism evidence="3 4">
    <name type="scientific">Crystallibacter crystallopoietes</name>
    <dbReference type="NCBI Taxonomy" id="37928"/>
    <lineage>
        <taxon>Bacteria</taxon>
        <taxon>Bacillati</taxon>
        <taxon>Actinomycetota</taxon>
        <taxon>Actinomycetes</taxon>
        <taxon>Micrococcales</taxon>
        <taxon>Micrococcaceae</taxon>
        <taxon>Crystallibacter</taxon>
    </lineage>
</organism>
<dbReference type="EMBL" id="FNKH01000002">
    <property type="protein sequence ID" value="SDR20838.1"/>
    <property type="molecule type" value="Genomic_DNA"/>
</dbReference>
<dbReference type="RefSeq" id="WP_074702759.1">
    <property type="nucleotide sequence ID" value="NZ_CP018863.1"/>
</dbReference>
<sequence>MTRVDNTRTTTAGSRSSLVSLVKMAGRLVPRQISDELSLAAAELKGKGVKVGVAAALLAVALVFVAFMVIALLVAGIMGLGEVMEPWLAALLVALLFLVLAAIVGLIGALRLKKTMPLLPEHALRGIKYDIGVLKEGRSFDPATLDQKPVKQDKPEQAEEDKTPKEPAPSIEELRNRSGERREHLARIRDGLGEKLDPKPQSERIKANASEAAAKAREAAETRMAAVRGSASGSQARTSATATGSAGLQDDLQDRWKPLAALAASLAAFFVLLRKLLRQ</sequence>
<protein>
    <submittedName>
        <fullName evidence="3">Putative Holin-X, holin superfamily III</fullName>
    </submittedName>
</protein>
<dbReference type="AlphaFoldDB" id="A0A1H1H6X5"/>
<keyword evidence="4" id="KW-1185">Reference proteome</keyword>
<gene>
    <name evidence="3" type="ORF">SAMN04489742_4605</name>
</gene>
<keyword evidence="2" id="KW-0472">Membrane</keyword>
<keyword evidence="2" id="KW-1133">Transmembrane helix</keyword>
<evidence type="ECO:0000313" key="4">
    <source>
        <dbReference type="Proteomes" id="UP000181917"/>
    </source>
</evidence>
<feature type="transmembrane region" description="Helical" evidence="2">
    <location>
        <begin position="87"/>
        <end position="110"/>
    </location>
</feature>
<feature type="compositionally biased region" description="Basic and acidic residues" evidence="1">
    <location>
        <begin position="172"/>
        <end position="183"/>
    </location>
</feature>
<evidence type="ECO:0000313" key="3">
    <source>
        <dbReference type="EMBL" id="SDR20838.1"/>
    </source>
</evidence>
<dbReference type="Proteomes" id="UP000181917">
    <property type="component" value="Unassembled WGS sequence"/>
</dbReference>
<feature type="compositionally biased region" description="Low complexity" evidence="1">
    <location>
        <begin position="227"/>
        <end position="247"/>
    </location>
</feature>
<feature type="compositionally biased region" description="Basic and acidic residues" evidence="1">
    <location>
        <begin position="148"/>
        <end position="165"/>
    </location>
</feature>
<feature type="region of interest" description="Disordered" evidence="1">
    <location>
        <begin position="143"/>
        <end position="183"/>
    </location>
</feature>
<dbReference type="STRING" id="37928.SAMN04489742_4605"/>
<reference evidence="3 4" key="1">
    <citation type="submission" date="2016-10" db="EMBL/GenBank/DDBJ databases">
        <authorList>
            <person name="de Groot N.N."/>
        </authorList>
    </citation>
    <scope>NUCLEOTIDE SEQUENCE [LARGE SCALE GENOMIC DNA]</scope>
    <source>
        <strain evidence="3 4">DSM 20117</strain>
    </source>
</reference>
<proteinExistence type="predicted"/>